<proteinExistence type="inferred from homology"/>
<gene>
    <name evidence="6" type="ORF">THAOC_17441</name>
</gene>
<dbReference type="EMBL" id="AGNL01019241">
    <property type="protein sequence ID" value="EJK61973.1"/>
    <property type="molecule type" value="Genomic_DNA"/>
</dbReference>
<evidence type="ECO:0000256" key="4">
    <source>
        <dbReference type="ARBA" id="ARBA00022640"/>
    </source>
</evidence>
<keyword evidence="7" id="KW-1185">Reference proteome</keyword>
<keyword evidence="4" id="KW-0934">Plastid</keyword>
<comment type="caution">
    <text evidence="6">The sequence shown here is derived from an EMBL/GenBank/DDBJ whole genome shotgun (WGS) entry which is preliminary data.</text>
</comment>
<feature type="non-terminal residue" evidence="6">
    <location>
        <position position="1"/>
    </location>
</feature>
<dbReference type="OrthoDB" id="405870at2759"/>
<dbReference type="AlphaFoldDB" id="K0S751"/>
<comment type="subcellular location">
    <subcellularLocation>
        <location evidence="1">Plastid</location>
        <location evidence="1">Chloroplast</location>
    </subcellularLocation>
</comment>
<evidence type="ECO:0000256" key="5">
    <source>
        <dbReference type="ARBA" id="ARBA00023243"/>
    </source>
</evidence>
<evidence type="ECO:0000256" key="3">
    <source>
        <dbReference type="ARBA" id="ARBA00022528"/>
    </source>
</evidence>
<organism evidence="6 7">
    <name type="scientific">Thalassiosira oceanica</name>
    <name type="common">Marine diatom</name>
    <dbReference type="NCBI Taxonomy" id="159749"/>
    <lineage>
        <taxon>Eukaryota</taxon>
        <taxon>Sar</taxon>
        <taxon>Stramenopiles</taxon>
        <taxon>Ochrophyta</taxon>
        <taxon>Bacillariophyta</taxon>
        <taxon>Coscinodiscophyceae</taxon>
        <taxon>Thalassiosirophycidae</taxon>
        <taxon>Thalassiosirales</taxon>
        <taxon>Thalassiosiraceae</taxon>
        <taxon>Thalassiosira</taxon>
    </lineage>
</organism>
<evidence type="ECO:0008006" key="8">
    <source>
        <dbReference type="Google" id="ProtNLM"/>
    </source>
</evidence>
<evidence type="ECO:0000313" key="6">
    <source>
        <dbReference type="EMBL" id="EJK61973.1"/>
    </source>
</evidence>
<dbReference type="Gene3D" id="1.10.3460.10">
    <property type="entry name" value="Chlorophyll a/b binding protein domain"/>
    <property type="match status" value="1"/>
</dbReference>
<dbReference type="SUPFAM" id="SSF103511">
    <property type="entry name" value="Chlorophyll a-b binding protein"/>
    <property type="match status" value="1"/>
</dbReference>
<evidence type="ECO:0000256" key="2">
    <source>
        <dbReference type="ARBA" id="ARBA00005933"/>
    </source>
</evidence>
<dbReference type="InterPro" id="IPR022796">
    <property type="entry name" value="Chloroa_b-bind"/>
</dbReference>
<protein>
    <recommendedName>
        <fullName evidence="8">Chlorophyll a-b binding protein, chloroplastic</fullName>
    </recommendedName>
</protein>
<evidence type="ECO:0000313" key="7">
    <source>
        <dbReference type="Proteomes" id="UP000266841"/>
    </source>
</evidence>
<reference evidence="6 7" key="1">
    <citation type="journal article" date="2012" name="Genome Biol.">
        <title>Genome and low-iron response of an oceanic diatom adapted to chronic iron limitation.</title>
        <authorList>
            <person name="Lommer M."/>
            <person name="Specht M."/>
            <person name="Roy A.S."/>
            <person name="Kraemer L."/>
            <person name="Andreson R."/>
            <person name="Gutowska M.A."/>
            <person name="Wolf J."/>
            <person name="Bergner S.V."/>
            <person name="Schilhabel M.B."/>
            <person name="Klostermeier U.C."/>
            <person name="Beiko R.G."/>
            <person name="Rosenstiel P."/>
            <person name="Hippler M."/>
            <person name="Laroche J."/>
        </authorList>
    </citation>
    <scope>NUCLEOTIDE SEQUENCE [LARGE SCALE GENOMIC DNA]</scope>
    <source>
        <strain evidence="6 7">CCMP1005</strain>
    </source>
</reference>
<accession>K0S751</accession>
<keyword evidence="3" id="KW-0150">Chloroplast</keyword>
<comment type="similarity">
    <text evidence="2">Belongs to the fucoxanthin chlorophyll protein family.</text>
</comment>
<dbReference type="Proteomes" id="UP000266841">
    <property type="component" value="Unassembled WGS sequence"/>
</dbReference>
<dbReference type="Pfam" id="PF00504">
    <property type="entry name" value="Chloroa_b-bind"/>
    <property type="match status" value="1"/>
</dbReference>
<evidence type="ECO:0000256" key="1">
    <source>
        <dbReference type="ARBA" id="ARBA00004229"/>
    </source>
</evidence>
<dbReference type="GO" id="GO:0030076">
    <property type="term" value="C:light-harvesting complex"/>
    <property type="evidence" value="ECO:0007669"/>
    <property type="project" value="UniProtKB-KW"/>
</dbReference>
<dbReference type="GO" id="GO:0009507">
    <property type="term" value="C:chloroplast"/>
    <property type="evidence" value="ECO:0007669"/>
    <property type="project" value="UniProtKB-SubCell"/>
</dbReference>
<sequence length="126" mass="13632">FAPSSGAGRSATSLSATEAQIDFFGLPEQTDFSQELGVTAPLGFFDPLGLLKDGDQSTFDDLREKELKHGRISMLAVGEFLTTRHFRARVGCMIGNVDLTLYLLALDSRIPHHCGRGTLPGLRGHS</sequence>
<name>K0S751_THAOC</name>
<keyword evidence="5" id="KW-0437">Light-harvesting polypeptide</keyword>